<dbReference type="Pfam" id="PF00903">
    <property type="entry name" value="Glyoxalase"/>
    <property type="match status" value="1"/>
</dbReference>
<keyword evidence="3" id="KW-1185">Reference proteome</keyword>
<sequence>MSERDGYPPGVPAWVTCLVGDLDAAADFYRQVFGWSWNVSTEHDYAVATLRGREVAGIGPVAAAGPDAGTGWVTEVRVEDAAATADAVRAAGGSVLSGPLDLSPASILTVLADPAGAVLCAAQPVGRSGAQLVNEPSTWSMSALSTPDPAAVADFYHTVFGWERTDFGPTTLWQVPGYVGGEPTQPVPRDVVAVTHQAPAPARWGVDFWIADVEAAADAAAAAGGQVITAPADRSGLPLRTALLADPDGSPFSVSQLLP</sequence>
<dbReference type="InterPro" id="IPR041581">
    <property type="entry name" value="Glyoxalase_6"/>
</dbReference>
<dbReference type="InterPro" id="IPR029068">
    <property type="entry name" value="Glyas_Bleomycin-R_OHBP_Dase"/>
</dbReference>
<protein>
    <submittedName>
        <fullName evidence="2">VOC family protein</fullName>
    </submittedName>
</protein>
<feature type="domain" description="VOC" evidence="1">
    <location>
        <begin position="11"/>
        <end position="124"/>
    </location>
</feature>
<reference evidence="2" key="1">
    <citation type="submission" date="2021-07" db="EMBL/GenBank/DDBJ databases">
        <title>Candidatus Kaistella beijingensis sp. nov. isolated from a municipal wastewater treatment plant is involved in sludge foaming.</title>
        <authorList>
            <person name="Song Y."/>
            <person name="Liu S.-J."/>
        </authorList>
    </citation>
    <scope>NUCLEOTIDE SEQUENCE</scope>
    <source>
        <strain evidence="2">DSM 43998</strain>
    </source>
</reference>
<dbReference type="PROSITE" id="PS51819">
    <property type="entry name" value="VOC"/>
    <property type="match status" value="2"/>
</dbReference>
<evidence type="ECO:0000259" key="1">
    <source>
        <dbReference type="PROSITE" id="PS51819"/>
    </source>
</evidence>
<organism evidence="2 3">
    <name type="scientific">Skermania pinensis</name>
    <dbReference type="NCBI Taxonomy" id="39122"/>
    <lineage>
        <taxon>Bacteria</taxon>
        <taxon>Bacillati</taxon>
        <taxon>Actinomycetota</taxon>
        <taxon>Actinomycetes</taxon>
        <taxon>Mycobacteriales</taxon>
        <taxon>Gordoniaceae</taxon>
        <taxon>Skermania</taxon>
    </lineage>
</organism>
<name>A0ABX8SDW7_9ACTN</name>
<dbReference type="SUPFAM" id="SSF54593">
    <property type="entry name" value="Glyoxalase/Bleomycin resistance protein/Dihydroxybiphenyl dioxygenase"/>
    <property type="match status" value="2"/>
</dbReference>
<dbReference type="InterPro" id="IPR037523">
    <property type="entry name" value="VOC_core"/>
</dbReference>
<proteinExistence type="predicted"/>
<dbReference type="PANTHER" id="PTHR33993:SF14">
    <property type="entry name" value="GB|AAF24581.1"/>
    <property type="match status" value="1"/>
</dbReference>
<dbReference type="Proteomes" id="UP000887023">
    <property type="component" value="Chromosome"/>
</dbReference>
<dbReference type="EMBL" id="CP079105">
    <property type="protein sequence ID" value="QXQ15107.1"/>
    <property type="molecule type" value="Genomic_DNA"/>
</dbReference>
<dbReference type="InterPro" id="IPR052164">
    <property type="entry name" value="Anthracycline_SecMetBiosynth"/>
</dbReference>
<dbReference type="RefSeq" id="WP_066473146.1">
    <property type="nucleotide sequence ID" value="NZ_CBCRUZ010000013.1"/>
</dbReference>
<gene>
    <name evidence="2" type="ORF">KV203_07105</name>
</gene>
<evidence type="ECO:0000313" key="2">
    <source>
        <dbReference type="EMBL" id="QXQ15107.1"/>
    </source>
</evidence>
<accession>A0ABX8SDW7</accession>
<dbReference type="InterPro" id="IPR004360">
    <property type="entry name" value="Glyas_Fos-R_dOase_dom"/>
</dbReference>
<dbReference type="Pfam" id="PF18029">
    <property type="entry name" value="Glyoxalase_6"/>
    <property type="match status" value="1"/>
</dbReference>
<evidence type="ECO:0000313" key="3">
    <source>
        <dbReference type="Proteomes" id="UP000887023"/>
    </source>
</evidence>
<dbReference type="Gene3D" id="3.10.180.10">
    <property type="entry name" value="2,3-Dihydroxybiphenyl 1,2-Dioxygenase, domain 1"/>
    <property type="match status" value="2"/>
</dbReference>
<dbReference type="PANTHER" id="PTHR33993">
    <property type="entry name" value="GLYOXALASE-RELATED"/>
    <property type="match status" value="1"/>
</dbReference>
<feature type="domain" description="VOC" evidence="1">
    <location>
        <begin position="138"/>
        <end position="257"/>
    </location>
</feature>